<evidence type="ECO:0000313" key="2">
    <source>
        <dbReference type="EMBL" id="KAJ7030940.1"/>
    </source>
</evidence>
<dbReference type="EMBL" id="JARJCM010000273">
    <property type="protein sequence ID" value="KAJ7020135.1"/>
    <property type="molecule type" value="Genomic_DNA"/>
</dbReference>
<evidence type="ECO:0008006" key="4">
    <source>
        <dbReference type="Google" id="ProtNLM"/>
    </source>
</evidence>
<organism evidence="1 3">
    <name type="scientific">Mycena alexandri</name>
    <dbReference type="NCBI Taxonomy" id="1745969"/>
    <lineage>
        <taxon>Eukaryota</taxon>
        <taxon>Fungi</taxon>
        <taxon>Dikarya</taxon>
        <taxon>Basidiomycota</taxon>
        <taxon>Agaricomycotina</taxon>
        <taxon>Agaricomycetes</taxon>
        <taxon>Agaricomycetidae</taxon>
        <taxon>Agaricales</taxon>
        <taxon>Marasmiineae</taxon>
        <taxon>Mycenaceae</taxon>
        <taxon>Mycena</taxon>
    </lineage>
</organism>
<keyword evidence="3" id="KW-1185">Reference proteome</keyword>
<accession>A0AAD6WPB8</accession>
<dbReference type="EMBL" id="JARJCM010000086">
    <property type="protein sequence ID" value="KAJ7030940.1"/>
    <property type="molecule type" value="Genomic_DNA"/>
</dbReference>
<dbReference type="Proteomes" id="UP001218188">
    <property type="component" value="Unassembled WGS sequence"/>
</dbReference>
<evidence type="ECO:0000313" key="1">
    <source>
        <dbReference type="EMBL" id="KAJ7020135.1"/>
    </source>
</evidence>
<gene>
    <name evidence="2" type="ORF">C8F04DRAFT_1263439</name>
    <name evidence="1" type="ORF">C8F04DRAFT_1275492</name>
</gene>
<sequence length="324" mass="36142">MATESSLEVPKPKPIPVRHSNLYWEDGSIVFKTTCGTVYKVMRQVLAMKSGYFAGLFDIPRPSEHQTLKGECVKAIAAAKAAGLDGTTDETALELPDNVISSDMDHLLAFLFNLVPWSMEEPPLERLIAILRLSHFLNVETGTLYATHNLSLHTLLTAPMRLYLAMKFDVDEWVGIAFKALMRWSLLTISENDEQLLGRSAYRLLVKTHTAVQEHRTNLAFHAPPVIHDPTCTGIYSQRECTRLWEDAWFGRKATPGMVAALLDQCLPGEALYSALDKFQVYGMCDGCRVLMLSSLEDTPEKGSAIKQEDVIIGRAISLLLKTM</sequence>
<comment type="caution">
    <text evidence="1">The sequence shown here is derived from an EMBL/GenBank/DDBJ whole genome shotgun (WGS) entry which is preliminary data.</text>
</comment>
<protein>
    <recommendedName>
        <fullName evidence="4">BTB domain-containing protein</fullName>
    </recommendedName>
</protein>
<name>A0AAD6WPB8_9AGAR</name>
<dbReference type="AlphaFoldDB" id="A0AAD6WPB8"/>
<evidence type="ECO:0000313" key="3">
    <source>
        <dbReference type="Proteomes" id="UP001218188"/>
    </source>
</evidence>
<proteinExistence type="predicted"/>
<reference evidence="1" key="1">
    <citation type="submission" date="2023-03" db="EMBL/GenBank/DDBJ databases">
        <title>Massive genome expansion in bonnet fungi (Mycena s.s.) driven by repeated elements and novel gene families across ecological guilds.</title>
        <authorList>
            <consortium name="Lawrence Berkeley National Laboratory"/>
            <person name="Harder C.B."/>
            <person name="Miyauchi S."/>
            <person name="Viragh M."/>
            <person name="Kuo A."/>
            <person name="Thoen E."/>
            <person name="Andreopoulos B."/>
            <person name="Lu D."/>
            <person name="Skrede I."/>
            <person name="Drula E."/>
            <person name="Henrissat B."/>
            <person name="Morin E."/>
            <person name="Kohler A."/>
            <person name="Barry K."/>
            <person name="LaButti K."/>
            <person name="Morin E."/>
            <person name="Salamov A."/>
            <person name="Lipzen A."/>
            <person name="Mereny Z."/>
            <person name="Hegedus B."/>
            <person name="Baldrian P."/>
            <person name="Stursova M."/>
            <person name="Weitz H."/>
            <person name="Taylor A."/>
            <person name="Grigoriev I.V."/>
            <person name="Nagy L.G."/>
            <person name="Martin F."/>
            <person name="Kauserud H."/>
        </authorList>
    </citation>
    <scope>NUCLEOTIDE SEQUENCE</scope>
    <source>
        <strain evidence="1">CBHHK200</strain>
    </source>
</reference>